<dbReference type="EMBL" id="JALJOQ010000076">
    <property type="protein sequence ID" value="KAK9801374.1"/>
    <property type="molecule type" value="Genomic_DNA"/>
</dbReference>
<protein>
    <submittedName>
        <fullName evidence="1">Uncharacterized protein</fullName>
    </submittedName>
</protein>
<evidence type="ECO:0000313" key="1">
    <source>
        <dbReference type="EMBL" id="KAK9801374.1"/>
    </source>
</evidence>
<accession>A0AAW1NW56</accession>
<keyword evidence="2" id="KW-1185">Reference proteome</keyword>
<dbReference type="AlphaFoldDB" id="A0AAW1NW56"/>
<evidence type="ECO:0000313" key="2">
    <source>
        <dbReference type="Proteomes" id="UP001465755"/>
    </source>
</evidence>
<reference evidence="1 2" key="1">
    <citation type="journal article" date="2024" name="Nat. Commun.">
        <title>Phylogenomics reveals the evolutionary origins of lichenization in chlorophyte algae.</title>
        <authorList>
            <person name="Puginier C."/>
            <person name="Libourel C."/>
            <person name="Otte J."/>
            <person name="Skaloud P."/>
            <person name="Haon M."/>
            <person name="Grisel S."/>
            <person name="Petersen M."/>
            <person name="Berrin J.G."/>
            <person name="Delaux P.M."/>
            <person name="Dal Grande F."/>
            <person name="Keller J."/>
        </authorList>
    </citation>
    <scope>NUCLEOTIDE SEQUENCE [LARGE SCALE GENOMIC DNA]</scope>
    <source>
        <strain evidence="1 2">SAG 2036</strain>
    </source>
</reference>
<comment type="caution">
    <text evidence="1">The sequence shown here is derived from an EMBL/GenBank/DDBJ whole genome shotgun (WGS) entry which is preliminary data.</text>
</comment>
<dbReference type="Proteomes" id="UP001465755">
    <property type="component" value="Unassembled WGS sequence"/>
</dbReference>
<sequence>MELISLSGSAHRQAQVAGYCLLPIILTPTPAASLTHLLGYTKIQGNGASICCTFGTHSTCADRTCAAG</sequence>
<gene>
    <name evidence="1" type="ORF">WJX73_002718</name>
</gene>
<organism evidence="1 2">
    <name type="scientific">Symbiochloris irregularis</name>
    <dbReference type="NCBI Taxonomy" id="706552"/>
    <lineage>
        <taxon>Eukaryota</taxon>
        <taxon>Viridiplantae</taxon>
        <taxon>Chlorophyta</taxon>
        <taxon>core chlorophytes</taxon>
        <taxon>Trebouxiophyceae</taxon>
        <taxon>Trebouxiales</taxon>
        <taxon>Trebouxiaceae</taxon>
        <taxon>Symbiochloris</taxon>
    </lineage>
</organism>
<name>A0AAW1NW56_9CHLO</name>
<proteinExistence type="predicted"/>